<dbReference type="EMBL" id="JBHTAX010000005">
    <property type="protein sequence ID" value="MFC7192770.1"/>
    <property type="molecule type" value="Genomic_DNA"/>
</dbReference>
<feature type="transmembrane region" description="Helical" evidence="1">
    <location>
        <begin position="114"/>
        <end position="132"/>
    </location>
</feature>
<protein>
    <submittedName>
        <fullName evidence="2">Uncharacterized protein</fullName>
    </submittedName>
</protein>
<name>A0ABD5YTS4_9EURY</name>
<dbReference type="RefSeq" id="WP_248910710.1">
    <property type="nucleotide sequence ID" value="NZ_CP109981.1"/>
</dbReference>
<accession>A0ABD5YTS4</accession>
<evidence type="ECO:0000256" key="1">
    <source>
        <dbReference type="SAM" id="Phobius"/>
    </source>
</evidence>
<keyword evidence="1" id="KW-1133">Transmembrane helix</keyword>
<feature type="transmembrane region" description="Helical" evidence="1">
    <location>
        <begin position="29"/>
        <end position="50"/>
    </location>
</feature>
<keyword evidence="1" id="KW-0472">Membrane</keyword>
<gene>
    <name evidence="2" type="ORF">ACFQL7_25155</name>
</gene>
<organism evidence="2 3">
    <name type="scientific">Halocatena marina</name>
    <dbReference type="NCBI Taxonomy" id="2934937"/>
    <lineage>
        <taxon>Archaea</taxon>
        <taxon>Methanobacteriati</taxon>
        <taxon>Methanobacteriota</taxon>
        <taxon>Stenosarchaea group</taxon>
        <taxon>Halobacteria</taxon>
        <taxon>Halobacteriales</taxon>
        <taxon>Natronomonadaceae</taxon>
        <taxon>Halocatena</taxon>
    </lineage>
</organism>
<sequence>MLGTDPLSGLLNRLFVSPLSQGTSIGVKFLSSLVGLCAGVLVVIGGLIATDQAFTGISLGTLLPVVFLIGFGLIMFILAGGLWIGMEWAWSWALILYAGSAIGGFVAGIQTVDYVPLLSAGTSGIIAVYLYTQQDQFKDARQQIS</sequence>
<comment type="caution">
    <text evidence="2">The sequence shown here is derived from an EMBL/GenBank/DDBJ whole genome shotgun (WGS) entry which is preliminary data.</text>
</comment>
<feature type="transmembrane region" description="Helical" evidence="1">
    <location>
        <begin position="62"/>
        <end position="84"/>
    </location>
</feature>
<keyword evidence="1" id="KW-0812">Transmembrane</keyword>
<feature type="transmembrane region" description="Helical" evidence="1">
    <location>
        <begin position="90"/>
        <end position="107"/>
    </location>
</feature>
<keyword evidence="3" id="KW-1185">Reference proteome</keyword>
<dbReference type="Proteomes" id="UP001596417">
    <property type="component" value="Unassembled WGS sequence"/>
</dbReference>
<dbReference type="AlphaFoldDB" id="A0ABD5YTS4"/>
<evidence type="ECO:0000313" key="2">
    <source>
        <dbReference type="EMBL" id="MFC7192770.1"/>
    </source>
</evidence>
<dbReference type="GeneID" id="76202471"/>
<evidence type="ECO:0000313" key="3">
    <source>
        <dbReference type="Proteomes" id="UP001596417"/>
    </source>
</evidence>
<reference evidence="2 3" key="1">
    <citation type="journal article" date="2019" name="Int. J. Syst. Evol. Microbiol.">
        <title>The Global Catalogue of Microorganisms (GCM) 10K type strain sequencing project: providing services to taxonomists for standard genome sequencing and annotation.</title>
        <authorList>
            <consortium name="The Broad Institute Genomics Platform"/>
            <consortium name="The Broad Institute Genome Sequencing Center for Infectious Disease"/>
            <person name="Wu L."/>
            <person name="Ma J."/>
        </authorList>
    </citation>
    <scope>NUCLEOTIDE SEQUENCE [LARGE SCALE GENOMIC DNA]</scope>
    <source>
        <strain evidence="2 3">RDMS1</strain>
    </source>
</reference>
<proteinExistence type="predicted"/>